<evidence type="ECO:0000313" key="3">
    <source>
        <dbReference type="Proteomes" id="UP000030151"/>
    </source>
</evidence>
<feature type="region of interest" description="Disordered" evidence="1">
    <location>
        <begin position="36"/>
        <end position="56"/>
    </location>
</feature>
<gene>
    <name evidence="2" type="ORF">X797_009785</name>
</gene>
<dbReference type="HOGENOM" id="CLU_852805_0_0_1"/>
<proteinExistence type="predicted"/>
<sequence>MCNDSSFGFLGVSLSTTRHICVEYIRRLIRTQSYSTRPARTLQTTRTSPTGPRDSSITTLSELEELSHSVGLLDLARPFVSATNVGGSKELISQAPPLSWCSEEQPSRRQQSGQHMMELNGFLLRGCIRSLIFEEYEKASLTSGFRTSSDDTDLFTIGSVFNEDDQGLTASALTGSKPSQDCNPFEIGRKDPRRLENWVEQQRRPNCSYIAEYDFPDAMPNLDALVVTAMSGPAASLADLLRLDLHGPDFAKDSARATITHLVTRDHISTIKDLLGHKALRLSLCCTACFYEVVRRCSWSIETQGNALREYGDVFDFLIRELREDL</sequence>
<name>A0A014MYL5_9HYPO</name>
<comment type="caution">
    <text evidence="2">The sequence shown here is derived from an EMBL/GenBank/DDBJ whole genome shotgun (WGS) entry which is preliminary data.</text>
</comment>
<organism evidence="2 3">
    <name type="scientific">Metarhizium robertsii</name>
    <dbReference type="NCBI Taxonomy" id="568076"/>
    <lineage>
        <taxon>Eukaryota</taxon>
        <taxon>Fungi</taxon>
        <taxon>Dikarya</taxon>
        <taxon>Ascomycota</taxon>
        <taxon>Pezizomycotina</taxon>
        <taxon>Sordariomycetes</taxon>
        <taxon>Hypocreomycetidae</taxon>
        <taxon>Hypocreales</taxon>
        <taxon>Clavicipitaceae</taxon>
        <taxon>Metarhizium</taxon>
    </lineage>
</organism>
<evidence type="ECO:0000256" key="1">
    <source>
        <dbReference type="SAM" id="MobiDB-lite"/>
    </source>
</evidence>
<evidence type="ECO:0000313" key="2">
    <source>
        <dbReference type="EMBL" id="EXU97166.1"/>
    </source>
</evidence>
<reference evidence="2 3" key="1">
    <citation type="submission" date="2014-02" db="EMBL/GenBank/DDBJ databases">
        <title>The genome sequence of the entomopathogenic fungus Metarhizium robertsii ARSEF 2575.</title>
        <authorList>
            <person name="Giuliano Garisto Donzelli B."/>
            <person name="Roe B.A."/>
            <person name="Macmil S.L."/>
            <person name="Krasnoff S.B."/>
            <person name="Gibson D.M."/>
        </authorList>
    </citation>
    <scope>NUCLEOTIDE SEQUENCE [LARGE SCALE GENOMIC DNA]</scope>
    <source>
        <strain evidence="2 3">ARSEF 2575</strain>
    </source>
</reference>
<accession>A0A014MYL5</accession>
<protein>
    <submittedName>
        <fullName evidence="2">Uncharacterized protein</fullName>
    </submittedName>
</protein>
<dbReference type="Proteomes" id="UP000030151">
    <property type="component" value="Unassembled WGS sequence"/>
</dbReference>
<dbReference type="EMBL" id="JELW01000040">
    <property type="protein sequence ID" value="EXU97166.1"/>
    <property type="molecule type" value="Genomic_DNA"/>
</dbReference>
<dbReference type="OrthoDB" id="5152284at2759"/>
<dbReference type="AlphaFoldDB" id="A0A014MYL5"/>